<evidence type="ECO:0000313" key="6">
    <source>
        <dbReference type="Proteomes" id="UP001363151"/>
    </source>
</evidence>
<protein>
    <recommendedName>
        <fullName evidence="4">HMG box domain-containing protein</fullName>
    </recommendedName>
</protein>
<proteinExistence type="predicted"/>
<feature type="domain" description="HMG box" evidence="4">
    <location>
        <begin position="98"/>
        <end position="172"/>
    </location>
</feature>
<dbReference type="PANTHER" id="PTHR48112">
    <property type="entry name" value="HIGH MOBILITY GROUP PROTEIN DSP1"/>
    <property type="match status" value="1"/>
</dbReference>
<evidence type="ECO:0000256" key="1">
    <source>
        <dbReference type="ARBA" id="ARBA00023125"/>
    </source>
</evidence>
<feature type="compositionally biased region" description="Low complexity" evidence="3">
    <location>
        <begin position="387"/>
        <end position="396"/>
    </location>
</feature>
<dbReference type="Pfam" id="PF00505">
    <property type="entry name" value="HMG_box"/>
    <property type="match status" value="2"/>
</dbReference>
<keyword evidence="6" id="KW-1185">Reference proteome</keyword>
<keyword evidence="2" id="KW-0539">Nucleus</keyword>
<feature type="DNA-binding region" description="HMG box" evidence="2">
    <location>
        <begin position="183"/>
        <end position="247"/>
    </location>
</feature>
<dbReference type="PROSITE" id="PS50118">
    <property type="entry name" value="HMG_BOX_2"/>
    <property type="match status" value="2"/>
</dbReference>
<comment type="caution">
    <text evidence="5">The sequence shown here is derived from an EMBL/GenBank/DDBJ whole genome shotgun (WGS) entry which is preliminary data.</text>
</comment>
<organism evidence="5 6">
    <name type="scientific">Aureococcus anophagefferens</name>
    <name type="common">Harmful bloom alga</name>
    <dbReference type="NCBI Taxonomy" id="44056"/>
    <lineage>
        <taxon>Eukaryota</taxon>
        <taxon>Sar</taxon>
        <taxon>Stramenopiles</taxon>
        <taxon>Ochrophyta</taxon>
        <taxon>Pelagophyceae</taxon>
        <taxon>Pelagomonadales</taxon>
        <taxon>Pelagomonadaceae</taxon>
        <taxon>Aureococcus</taxon>
    </lineage>
</organism>
<dbReference type="Gene3D" id="1.10.30.10">
    <property type="entry name" value="High mobility group box domain"/>
    <property type="match status" value="2"/>
</dbReference>
<dbReference type="CDD" id="cd00084">
    <property type="entry name" value="HMG-box_SF"/>
    <property type="match status" value="2"/>
</dbReference>
<evidence type="ECO:0000256" key="2">
    <source>
        <dbReference type="PROSITE-ProRule" id="PRU00267"/>
    </source>
</evidence>
<dbReference type="Proteomes" id="UP001363151">
    <property type="component" value="Unassembled WGS sequence"/>
</dbReference>
<dbReference type="EMBL" id="JBBJCI010000204">
    <property type="protein sequence ID" value="KAK7241191.1"/>
    <property type="molecule type" value="Genomic_DNA"/>
</dbReference>
<dbReference type="InterPro" id="IPR009071">
    <property type="entry name" value="HMG_box_dom"/>
</dbReference>
<evidence type="ECO:0000256" key="3">
    <source>
        <dbReference type="SAM" id="MobiDB-lite"/>
    </source>
</evidence>
<dbReference type="SUPFAM" id="SSF47095">
    <property type="entry name" value="HMG-box"/>
    <property type="match status" value="2"/>
</dbReference>
<feature type="region of interest" description="Disordered" evidence="3">
    <location>
        <begin position="361"/>
        <end position="409"/>
    </location>
</feature>
<feature type="domain" description="HMG box" evidence="4">
    <location>
        <begin position="183"/>
        <end position="247"/>
    </location>
</feature>
<evidence type="ECO:0000313" key="5">
    <source>
        <dbReference type="EMBL" id="KAK7241191.1"/>
    </source>
</evidence>
<dbReference type="SMART" id="SM00398">
    <property type="entry name" value="HMG"/>
    <property type="match status" value="2"/>
</dbReference>
<feature type="region of interest" description="Disordered" evidence="3">
    <location>
        <begin position="79"/>
        <end position="98"/>
    </location>
</feature>
<feature type="compositionally biased region" description="Basic residues" evidence="3">
    <location>
        <begin position="368"/>
        <end position="379"/>
    </location>
</feature>
<dbReference type="InterPro" id="IPR036910">
    <property type="entry name" value="HMG_box_dom_sf"/>
</dbReference>
<feature type="region of interest" description="Disordered" evidence="3">
    <location>
        <begin position="321"/>
        <end position="348"/>
    </location>
</feature>
<dbReference type="InterPro" id="IPR050342">
    <property type="entry name" value="HMGB"/>
</dbReference>
<keyword evidence="1 2" id="KW-0238">DNA-binding</keyword>
<accession>A0ABR1FYC0</accession>
<reference evidence="5 6" key="1">
    <citation type="submission" date="2024-03" db="EMBL/GenBank/DDBJ databases">
        <title>Aureococcus anophagefferens CCMP1851 and Kratosvirus quantuckense: Draft genome of a second virus-susceptible host strain in the model system.</title>
        <authorList>
            <person name="Chase E."/>
            <person name="Truchon A.R."/>
            <person name="Schepens W."/>
            <person name="Wilhelm S.W."/>
        </authorList>
    </citation>
    <scope>NUCLEOTIDE SEQUENCE [LARGE SCALE GENOMIC DNA]</scope>
    <source>
        <strain evidence="5 6">CCMP1851</strain>
    </source>
</reference>
<evidence type="ECO:0000259" key="4">
    <source>
        <dbReference type="PROSITE" id="PS50118"/>
    </source>
</evidence>
<feature type="DNA-binding region" description="HMG box" evidence="2">
    <location>
        <begin position="98"/>
        <end position="172"/>
    </location>
</feature>
<name>A0ABR1FYC0_AURAN</name>
<gene>
    <name evidence="5" type="ORF">SO694_00051167</name>
</gene>
<sequence>MDQVPNPVPLEFPPATASESVPLSSFAIPALAPAPPVVAVPMDYEQVAPQVVQPHPAVAIPSLGAAVITQSLDALLPNPSPVIRKAPKPATGSSVKKPKRPKTAYHFFYDEKRTEACKAAAAAEPAYRVNNNALSQQLGADWKSLDADGRKRYEDLAASAKAEYDAAITQFKDGGGRVDDCVPTKPLSAYMLYFRGKHEQNPGVNVTEFAALTGAEWKALDDVGKQPYNDEATTQREIYDAQVAFCQKAGDALVGQRFLDYRKSVNLRGSVTAYDATLETGTLVDGPCYTIAYDDGRAPESLGLGELKARVCGNEKKAAKAAAATSGEKKPRSSGKRKPPKEEVAAAVPDVAAADVAVVVPAEDPAPKRPKREPKKPPAKKPPPEPAVADVDAPPIRKAKKARAPDGPQLPEEEILNVIRLSRRLVGGADLRNLKKMCAAAGLDDEGGKPRLASRLEYFLREKDFPTHAFTPTAADVERLSIDDFNDKYQETKAYQIRDIEKVLRELAGADAFVSGADVAASAAEHALMAALPLTDPAPAAAPALVLPEDAAPLDVAPLDEAPAAATPIDVAALIDAVDEPAPASVPSEAS</sequence>